<dbReference type="AlphaFoldDB" id="T1AVJ7"/>
<proteinExistence type="predicted"/>
<reference evidence="2" key="2">
    <citation type="journal article" date="2014" name="ISME J.">
        <title>Microbial stratification in low pH oxic and suboxic macroscopic growths along an acid mine drainage.</title>
        <authorList>
            <person name="Mendez-Garcia C."/>
            <person name="Mesa V."/>
            <person name="Sprenger R.R."/>
            <person name="Richter M."/>
            <person name="Diez M.S."/>
            <person name="Solano J."/>
            <person name="Bargiela R."/>
            <person name="Golyshina O.V."/>
            <person name="Manteca A."/>
            <person name="Ramos J.L."/>
            <person name="Gallego J.R."/>
            <person name="Llorente I."/>
            <person name="Martins Dos Santos V.A."/>
            <person name="Jensen O.N."/>
            <person name="Pelaez A.I."/>
            <person name="Sanchez J."/>
            <person name="Ferrer M."/>
        </authorList>
    </citation>
    <scope>NUCLEOTIDE SEQUENCE</scope>
</reference>
<evidence type="ECO:0000313" key="2">
    <source>
        <dbReference type="EMBL" id="EQD44764.1"/>
    </source>
</evidence>
<gene>
    <name evidence="2" type="ORF">B2A_09477</name>
</gene>
<accession>T1AVJ7</accession>
<dbReference type="EMBL" id="AUZZ01006844">
    <property type="protein sequence ID" value="EQD44764.1"/>
    <property type="molecule type" value="Genomic_DNA"/>
</dbReference>
<feature type="region of interest" description="Disordered" evidence="1">
    <location>
        <begin position="1"/>
        <end position="51"/>
    </location>
</feature>
<feature type="compositionally biased region" description="Basic and acidic residues" evidence="1">
    <location>
        <begin position="8"/>
        <end position="23"/>
    </location>
</feature>
<reference evidence="2" key="1">
    <citation type="submission" date="2013-08" db="EMBL/GenBank/DDBJ databases">
        <authorList>
            <person name="Mendez C."/>
            <person name="Richter M."/>
            <person name="Ferrer M."/>
            <person name="Sanchez J."/>
        </authorList>
    </citation>
    <scope>NUCLEOTIDE SEQUENCE</scope>
</reference>
<organism evidence="2">
    <name type="scientific">mine drainage metagenome</name>
    <dbReference type="NCBI Taxonomy" id="410659"/>
    <lineage>
        <taxon>unclassified sequences</taxon>
        <taxon>metagenomes</taxon>
        <taxon>ecological metagenomes</taxon>
    </lineage>
</organism>
<name>T1AVJ7_9ZZZZ</name>
<comment type="caution">
    <text evidence="2">The sequence shown here is derived from an EMBL/GenBank/DDBJ whole genome shotgun (WGS) entry which is preliminary data.</text>
</comment>
<sequence>MAGSPSDAEMRAEEHEHEQESPQRSDFGIQSIEDDDRGHEALDSIPNIGQARSSKFPDKAYVGALEELHNTLRGRLYKEDGTVIEEMPIRELVQALQNAKDAYAVVFDGIITQRLIDLAYKSGVKEVYGIRSSYISRAHPDIGMYTTENGVIG</sequence>
<evidence type="ECO:0000256" key="1">
    <source>
        <dbReference type="SAM" id="MobiDB-lite"/>
    </source>
</evidence>
<protein>
    <submittedName>
        <fullName evidence="2">DNA primase</fullName>
    </submittedName>
</protein>